<keyword evidence="1" id="KW-1133">Transmembrane helix</keyword>
<feature type="transmembrane region" description="Helical" evidence="1">
    <location>
        <begin position="266"/>
        <end position="288"/>
    </location>
</feature>
<keyword evidence="3" id="KW-1185">Reference proteome</keyword>
<dbReference type="VEuPathDB" id="FungiDB:VP01_2196g9"/>
<reference evidence="2 3" key="1">
    <citation type="submission" date="2015-08" db="EMBL/GenBank/DDBJ databases">
        <title>Next Generation Sequencing and Analysis of the Genome of Puccinia sorghi L Schw, the Causal Agent of Maize Common Rust.</title>
        <authorList>
            <person name="Rochi L."/>
            <person name="Burguener G."/>
            <person name="Darino M."/>
            <person name="Turjanski A."/>
            <person name="Kreff E."/>
            <person name="Dieguez M.J."/>
            <person name="Sacco F."/>
        </authorList>
    </citation>
    <scope>NUCLEOTIDE SEQUENCE [LARGE SCALE GENOMIC DNA]</scope>
    <source>
        <strain evidence="2 3">RO10H11247</strain>
    </source>
</reference>
<gene>
    <name evidence="2" type="ORF">VP01_2196g9</name>
</gene>
<comment type="caution">
    <text evidence="2">The sequence shown here is derived from an EMBL/GenBank/DDBJ whole genome shotgun (WGS) entry which is preliminary data.</text>
</comment>
<sequence>MYWESLCLLTGLICVEKKISGQKELTGVLALSCLNLPPSIGNNVSHLCLAGITPKPFSTDSNTINHLLCPLVDEIINLENGILIPTHQFPAGCLVQMVAGYTSHLETKFCSFCQASPVEKSRTATAASIQDNILKQTGLRWLELNRLAYWDPIRHVVLGIMHNWLEGILQDNKRKNEKLNPMKKKNRSNKLYLMGVLRAFSLSMISRVLHLPLILRAVKNGKLSTLLLDDPNAAAVPFNHITTLIHHQKSCLSIQPKHSLGSYNQLSGGVEFFFFLCFGLILINVSIYQSEACCNFISPINKFFFLLLSLARVEFKQVIETIYSF</sequence>
<keyword evidence="1" id="KW-0472">Membrane</keyword>
<name>A0A0L6VAW1_9BASI</name>
<dbReference type="AlphaFoldDB" id="A0A0L6VAW1"/>
<protein>
    <submittedName>
        <fullName evidence="2">Uncharacterized protein</fullName>
    </submittedName>
</protein>
<evidence type="ECO:0000256" key="1">
    <source>
        <dbReference type="SAM" id="Phobius"/>
    </source>
</evidence>
<dbReference type="Proteomes" id="UP000037035">
    <property type="component" value="Unassembled WGS sequence"/>
</dbReference>
<evidence type="ECO:0000313" key="2">
    <source>
        <dbReference type="EMBL" id="KNZ57280.1"/>
    </source>
</evidence>
<dbReference type="OrthoDB" id="3039677at2759"/>
<organism evidence="2 3">
    <name type="scientific">Puccinia sorghi</name>
    <dbReference type="NCBI Taxonomy" id="27349"/>
    <lineage>
        <taxon>Eukaryota</taxon>
        <taxon>Fungi</taxon>
        <taxon>Dikarya</taxon>
        <taxon>Basidiomycota</taxon>
        <taxon>Pucciniomycotina</taxon>
        <taxon>Pucciniomycetes</taxon>
        <taxon>Pucciniales</taxon>
        <taxon>Pucciniaceae</taxon>
        <taxon>Puccinia</taxon>
    </lineage>
</organism>
<evidence type="ECO:0000313" key="3">
    <source>
        <dbReference type="Proteomes" id="UP000037035"/>
    </source>
</evidence>
<dbReference type="EMBL" id="LAVV01007054">
    <property type="protein sequence ID" value="KNZ57280.1"/>
    <property type="molecule type" value="Genomic_DNA"/>
</dbReference>
<keyword evidence="1" id="KW-0812">Transmembrane</keyword>
<accession>A0A0L6VAW1</accession>
<proteinExistence type="predicted"/>
<feature type="transmembrane region" description="Helical" evidence="1">
    <location>
        <begin position="191"/>
        <end position="215"/>
    </location>
</feature>